<dbReference type="EMBL" id="BAABIV010000001">
    <property type="protein sequence ID" value="GAA4969869.1"/>
    <property type="molecule type" value="Genomic_DNA"/>
</dbReference>
<accession>A0ABP9HFK4</accession>
<reference evidence="2" key="1">
    <citation type="journal article" date="2019" name="Int. J. Syst. Evol. Microbiol.">
        <title>The Global Catalogue of Microorganisms (GCM) 10K type strain sequencing project: providing services to taxonomists for standard genome sequencing and annotation.</title>
        <authorList>
            <consortium name="The Broad Institute Genomics Platform"/>
            <consortium name="The Broad Institute Genome Sequencing Center for Infectious Disease"/>
            <person name="Wu L."/>
            <person name="Ma J."/>
        </authorList>
    </citation>
    <scope>NUCLEOTIDE SEQUENCE [LARGE SCALE GENOMIC DNA]</scope>
    <source>
        <strain evidence="2">JCM 17657</strain>
    </source>
</reference>
<evidence type="ECO:0000313" key="1">
    <source>
        <dbReference type="EMBL" id="GAA4969869.1"/>
    </source>
</evidence>
<dbReference type="Proteomes" id="UP001500610">
    <property type="component" value="Unassembled WGS sequence"/>
</dbReference>
<name>A0ABP9HFK4_9ACTN</name>
<protein>
    <recommendedName>
        <fullName evidence="3">Asp23/Gls24 family envelope stress response protein</fullName>
    </recommendedName>
</protein>
<dbReference type="RefSeq" id="WP_226029444.1">
    <property type="nucleotide sequence ID" value="NZ_BAABIV010000001.1"/>
</dbReference>
<organism evidence="1 2">
    <name type="scientific">Streptomyces hyderabadensis</name>
    <dbReference type="NCBI Taxonomy" id="598549"/>
    <lineage>
        <taxon>Bacteria</taxon>
        <taxon>Bacillati</taxon>
        <taxon>Actinomycetota</taxon>
        <taxon>Actinomycetes</taxon>
        <taxon>Kitasatosporales</taxon>
        <taxon>Streptomycetaceae</taxon>
        <taxon>Streptomyces</taxon>
    </lineage>
</organism>
<evidence type="ECO:0000313" key="2">
    <source>
        <dbReference type="Proteomes" id="UP001500610"/>
    </source>
</evidence>
<sequence length="113" mass="11477">MTTAATERDALAGTVARAAADVPGVAFLRPGLADLFRPSARTGPPRAAAGRAPAGVRVSRASATGPWEVDVQIVVHRDRHALTVARTVRDAVTTALSATAPGAQVTVTVTNAV</sequence>
<proteinExistence type="predicted"/>
<evidence type="ECO:0008006" key="3">
    <source>
        <dbReference type="Google" id="ProtNLM"/>
    </source>
</evidence>
<keyword evidence="2" id="KW-1185">Reference proteome</keyword>
<gene>
    <name evidence="1" type="ORF">GCM10023257_02000</name>
</gene>
<comment type="caution">
    <text evidence="1">The sequence shown here is derived from an EMBL/GenBank/DDBJ whole genome shotgun (WGS) entry which is preliminary data.</text>
</comment>